<reference evidence="5" key="1">
    <citation type="journal article" date="2021" name="Sci. Rep.">
        <title>Diploid genomic architecture of Nitzschia inconspicua, an elite biomass production diatom.</title>
        <authorList>
            <person name="Oliver A."/>
            <person name="Podell S."/>
            <person name="Pinowska A."/>
            <person name="Traller J.C."/>
            <person name="Smith S.R."/>
            <person name="McClure R."/>
            <person name="Beliaev A."/>
            <person name="Bohutskyi P."/>
            <person name="Hill E.A."/>
            <person name="Rabines A."/>
            <person name="Zheng H."/>
            <person name="Allen L.Z."/>
            <person name="Kuo A."/>
            <person name="Grigoriev I.V."/>
            <person name="Allen A.E."/>
            <person name="Hazlebeck D."/>
            <person name="Allen E.E."/>
        </authorList>
    </citation>
    <scope>NUCLEOTIDE SEQUENCE</scope>
    <source>
        <strain evidence="5">Hildebrandi</strain>
    </source>
</reference>
<dbReference type="GO" id="GO:0006406">
    <property type="term" value="P:mRNA export from nucleus"/>
    <property type="evidence" value="ECO:0007669"/>
    <property type="project" value="TreeGrafter"/>
</dbReference>
<feature type="compositionally biased region" description="Polar residues" evidence="2">
    <location>
        <begin position="1782"/>
        <end position="1798"/>
    </location>
</feature>
<dbReference type="PANTHER" id="PTHR18898">
    <property type="entry name" value="NUCLEOPROTEIN TPR-RELATED"/>
    <property type="match status" value="1"/>
</dbReference>
<feature type="region of interest" description="Disordered" evidence="2">
    <location>
        <begin position="1417"/>
        <end position="1437"/>
    </location>
</feature>
<feature type="compositionally biased region" description="Polar residues" evidence="2">
    <location>
        <begin position="1540"/>
        <end position="1549"/>
    </location>
</feature>
<evidence type="ECO:0000313" key="6">
    <source>
        <dbReference type="EMBL" id="KAG7340485.1"/>
    </source>
</evidence>
<feature type="coiled-coil region" evidence="1">
    <location>
        <begin position="211"/>
        <end position="356"/>
    </location>
</feature>
<dbReference type="GO" id="GO:0017056">
    <property type="term" value="F:structural constituent of nuclear pore"/>
    <property type="evidence" value="ECO:0007669"/>
    <property type="project" value="TreeGrafter"/>
</dbReference>
<proteinExistence type="predicted"/>
<dbReference type="OrthoDB" id="199538at2759"/>
<feature type="coiled-coil region" evidence="1">
    <location>
        <begin position="606"/>
        <end position="759"/>
    </location>
</feature>
<gene>
    <name evidence="6" type="ORF">IV203_024028</name>
    <name evidence="5" type="ORF">IV203_024535</name>
</gene>
<feature type="compositionally biased region" description="Polar residues" evidence="2">
    <location>
        <begin position="1812"/>
        <end position="1835"/>
    </location>
</feature>
<evidence type="ECO:0000259" key="4">
    <source>
        <dbReference type="Pfam" id="PF25481"/>
    </source>
</evidence>
<evidence type="ECO:0000313" key="5">
    <source>
        <dbReference type="EMBL" id="KAG7338287.1"/>
    </source>
</evidence>
<feature type="region of interest" description="Disordered" evidence="2">
    <location>
        <begin position="1"/>
        <end position="29"/>
    </location>
</feature>
<feature type="compositionally biased region" description="Low complexity" evidence="2">
    <location>
        <begin position="1706"/>
        <end position="1715"/>
    </location>
</feature>
<accession>A0A9K3K7E2</accession>
<dbReference type="Pfam" id="PF07926">
    <property type="entry name" value="TPR_MLP1_2"/>
    <property type="match status" value="1"/>
</dbReference>
<evidence type="ECO:0000313" key="7">
    <source>
        <dbReference type="Proteomes" id="UP000693970"/>
    </source>
</evidence>
<feature type="compositionally biased region" description="Basic and acidic residues" evidence="2">
    <location>
        <begin position="1456"/>
        <end position="1485"/>
    </location>
</feature>
<dbReference type="Proteomes" id="UP000693970">
    <property type="component" value="Unassembled WGS sequence"/>
</dbReference>
<dbReference type="GO" id="GO:0005643">
    <property type="term" value="C:nuclear pore"/>
    <property type="evidence" value="ECO:0007669"/>
    <property type="project" value="TreeGrafter"/>
</dbReference>
<feature type="domain" description="Nucleoprotein TPR/MPL1" evidence="4">
    <location>
        <begin position="160"/>
        <end position="234"/>
    </location>
</feature>
<protein>
    <submittedName>
        <fullName evidence="5">TPR/MLP1/MLP2-like protein</fullName>
    </submittedName>
</protein>
<dbReference type="Pfam" id="PF25481">
    <property type="entry name" value="Nucleoprot-TPR"/>
    <property type="match status" value="1"/>
</dbReference>
<evidence type="ECO:0000256" key="2">
    <source>
        <dbReference type="SAM" id="MobiDB-lite"/>
    </source>
</evidence>
<feature type="compositionally biased region" description="Basic and acidic residues" evidence="2">
    <location>
        <begin position="1417"/>
        <end position="1427"/>
    </location>
</feature>
<dbReference type="GO" id="GO:0006606">
    <property type="term" value="P:protein import into nucleus"/>
    <property type="evidence" value="ECO:0007669"/>
    <property type="project" value="InterPro"/>
</dbReference>
<feature type="compositionally biased region" description="Acidic residues" evidence="2">
    <location>
        <begin position="1938"/>
        <end position="1955"/>
    </location>
</feature>
<feature type="domain" description="Nucleoprotein TPR/MLP1-2" evidence="3">
    <location>
        <begin position="1001"/>
        <end position="1128"/>
    </location>
</feature>
<feature type="coiled-coil region" evidence="1">
    <location>
        <begin position="39"/>
        <end position="150"/>
    </location>
</feature>
<dbReference type="EMBL" id="JAGRRH010000027">
    <property type="protein sequence ID" value="KAG7340485.1"/>
    <property type="molecule type" value="Genomic_DNA"/>
</dbReference>
<dbReference type="InterPro" id="IPR012929">
    <property type="entry name" value="Nucleoprot-TPR/MLP1-2_dom"/>
</dbReference>
<reference evidence="5" key="2">
    <citation type="submission" date="2021-04" db="EMBL/GenBank/DDBJ databases">
        <authorList>
            <person name="Podell S."/>
        </authorList>
    </citation>
    <scope>NUCLEOTIDE SEQUENCE</scope>
    <source>
        <strain evidence="5">Hildebrandi</strain>
    </source>
</reference>
<feature type="region of interest" description="Disordered" evidence="2">
    <location>
        <begin position="1450"/>
        <end position="1886"/>
    </location>
</feature>
<name>A0A9K3K7E2_9STRA</name>
<feature type="region of interest" description="Disordered" evidence="2">
    <location>
        <begin position="1905"/>
        <end position="1955"/>
    </location>
</feature>
<feature type="compositionally biased region" description="Polar residues" evidence="2">
    <location>
        <begin position="1596"/>
        <end position="1618"/>
    </location>
</feature>
<organism evidence="5 7">
    <name type="scientific">Nitzschia inconspicua</name>
    <dbReference type="NCBI Taxonomy" id="303405"/>
    <lineage>
        <taxon>Eukaryota</taxon>
        <taxon>Sar</taxon>
        <taxon>Stramenopiles</taxon>
        <taxon>Ochrophyta</taxon>
        <taxon>Bacillariophyta</taxon>
        <taxon>Bacillariophyceae</taxon>
        <taxon>Bacillariophycidae</taxon>
        <taxon>Bacillariales</taxon>
        <taxon>Bacillariaceae</taxon>
        <taxon>Nitzschia</taxon>
    </lineage>
</organism>
<sequence length="1955" mass="218236">MSESAPPPPEDIDGNETGERTVWEKAGDESNQMVLQSYLEDIESKHMKQQNELIQTRQRAAELDAALKASQNKAEELQQALRAKTEAFDALQLEYQGANSKSLSSEESTKMNQERIDRLQVEEDKLREEISRLTKENHEFKAKVAQAEAQSKLDDSSVLPLQYQVQRLQTEIDTVQTHSNWLEEELRQKSEELSNIKMTHAVEMAQLRGQVEMAMSEKETIEVDRNNLRNAVDDLQKMNGALSREVHEAKQEAIDSKASAEEELVASRRLVDLQKQQLERLQQRYDGMAQQLQSLNVMAQQAERDTEKQWREQERQIQAASKRVLAEQAAEYQKKIADMQEQINEANRRCKKAEDGLLRIEAPPTLRALPSTAMKRMTDEDGDEEPLNLTDLYKRLAEAEDALTAEVTRRTKVEIKFARLEAEIEASAPIFQQQKQECELARERQEEYMKRTENALNDAAAARSEVSMLQAEMSRLRSKNEELTEDAKGLAKQVQEMLLARTTGVENPTVPQTVAQMQGANQRLLKEYRELQNRYDELEKKLNDNEKAKEIEQYRRQLESLQSDRKRQESLVTSIVQQRDLYRALVMKTDPKMLGSEEENSALEIVKRQSARSNALQEENKKIHNELTQAKAQLESYDRDKEMLSVRLQRYEALNGELSSTVDRLTLEVSSQKAAVARSEADASYHKDKVVRLEESLQRVREEVNQVTLSKNQLMKLNGDLEQAISTANAGASKLDAELRQARSKLHLVEAQAESAKAAEKRISDEAVQLRSELSRQGAMIESIQRIENSLISRNNSEIESYKSEITALRNKLSEMESRTGTDSEVSKGRIAELELRIQELTDNCTKGAKEALDAKNEAVESLKKMEEATKNAAMLEAQLKAAKKQLGDTSDDQDTEAEITSKLASVTAELESAKTQVEKWKERADTYEKLAKDNETAVAQMREASNDARKGLDQELARLREELQHSNIEMTKRKEVITELTNDLSSQRAEKEKAVNEVRKQVSSLKADVDKYQQAAQAAEDRYNEVYADLNVLRQDLVEVQSNYERELGLHARARSDLRAAREECEKEVRLRKNAEQEFVRIKGELDMQQSLLDVEKSKREEEINALEKKLEDSRAQNNLLHAQLEKINEQIDKMQSGRLEGDSSGEGKVEDLLGNDEMSSLRRTVSELRELVKFVRSEKDAIQDQLDAARRANDRERSKAAVILRNLEEARAELQVAREASNEKTADANALSEKVKSNEEQCRLLNDSNAHLQQQVLDLQKKLSKTTDDLEKAQKALEPAQDLQKELQSDKAALLSEKESLMKEIEDWKNRVQSLVSRFNQIDPEEHKKLAKKTEELEKQVKDLQLKKLDAENETKRIRGLASRASTQLTQNKQLVEDHKKTIAKLTTEKDALIKSQKDVPSQKEVNELKEAMTKLEKEREKEGTLMKSANEMNEKLRDRLRQFQKTIQSLQKDNTDLSDKLNEAQTKLEEQKKSMHSTRETGDVVAAKAAASVGQKAPLSTESKPSLSSPPETEPSIGSTPEAAASAAPLLTKQKDSVVSTQTPKAESSVLKVPPGGFNFGPSEGSIASQPKPPDDATQSMATAPKKQEAHTSQENLVSKQNLPVPTAMKTSAETNQDKDGTTGSKSVDSPKPSSTTESAASVRRSSGEMKELSMKEKLLERKRKLQDQLKKGKKKEESLQEGAKSIQQNPEPEAKRSKTDSTDSVSDSASKPTKAPLDPHAKPFVPPIPEEKSTPGAQNVTKDAAEDGKGKQEKGEVESVDVESSQETKAPANPFVAATTTASVFGSGSGTKPTSFGSVFGSGGSAPTFGQTSGFGSATATGFSSALTPGMSSIFGGSKTPEGEPKQSSGLPSSSSFLNIKPPGSSTVTPHFSFGTSSNIILPTPSTNLSTQGNMFNAFTNPFGGAGASVSSGASTKPLFPTNEEKEESKDVEAGEEEEEEGEMEEEPEQK</sequence>
<dbReference type="EMBL" id="JAGRRH010000060">
    <property type="protein sequence ID" value="KAG7338287.1"/>
    <property type="molecule type" value="Genomic_DNA"/>
</dbReference>
<feature type="compositionally biased region" description="Low complexity" evidence="2">
    <location>
        <begin position="1487"/>
        <end position="1519"/>
    </location>
</feature>
<feature type="compositionally biased region" description="Basic and acidic residues" evidence="2">
    <location>
        <begin position="1649"/>
        <end position="1682"/>
    </location>
</feature>
<feature type="compositionally biased region" description="Polar residues" evidence="2">
    <location>
        <begin position="1625"/>
        <end position="1643"/>
    </location>
</feature>
<evidence type="ECO:0000259" key="3">
    <source>
        <dbReference type="Pfam" id="PF07926"/>
    </source>
</evidence>
<dbReference type="InterPro" id="IPR057577">
    <property type="entry name" value="Nucleoprot-TPR/MLP1_dom"/>
</dbReference>
<feature type="compositionally biased region" description="Basic and acidic residues" evidence="2">
    <location>
        <begin position="17"/>
        <end position="28"/>
    </location>
</feature>
<feature type="compositionally biased region" description="Basic and acidic residues" evidence="2">
    <location>
        <begin position="1927"/>
        <end position="1937"/>
    </location>
</feature>
<dbReference type="PANTHER" id="PTHR18898:SF2">
    <property type="entry name" value="NUCLEOPROTEIN TPR"/>
    <property type="match status" value="1"/>
</dbReference>
<keyword evidence="1" id="KW-0175">Coiled coil</keyword>
<comment type="caution">
    <text evidence="5">The sequence shown here is derived from an EMBL/GenBank/DDBJ whole genome shotgun (WGS) entry which is preliminary data.</text>
</comment>
<feature type="compositionally biased region" description="Polar residues" evidence="2">
    <location>
        <begin position="1868"/>
        <end position="1886"/>
    </location>
</feature>
<feature type="coiled-coil region" evidence="1">
    <location>
        <begin position="792"/>
        <end position="1132"/>
    </location>
</feature>
<keyword evidence="7" id="KW-1185">Reference proteome</keyword>
<feature type="compositionally biased region" description="Basic and acidic residues" evidence="2">
    <location>
        <begin position="1747"/>
        <end position="1761"/>
    </location>
</feature>
<evidence type="ECO:0000256" key="1">
    <source>
        <dbReference type="SAM" id="Coils"/>
    </source>
</evidence>
<feature type="compositionally biased region" description="Basic and acidic residues" evidence="2">
    <location>
        <begin position="1696"/>
        <end position="1705"/>
    </location>
</feature>
<feature type="coiled-coil region" evidence="1">
    <location>
        <begin position="431"/>
        <end position="571"/>
    </location>
</feature>